<evidence type="ECO:0000313" key="4">
    <source>
        <dbReference type="Proteomes" id="UP000237347"/>
    </source>
</evidence>
<feature type="compositionally biased region" description="Polar residues" evidence="2">
    <location>
        <begin position="64"/>
        <end position="73"/>
    </location>
</feature>
<name>A0AAW0KLR0_QUESU</name>
<comment type="caution">
    <text evidence="3">The sequence shown here is derived from an EMBL/GenBank/DDBJ whole genome shotgun (WGS) entry which is preliminary data.</text>
</comment>
<dbReference type="Pfam" id="PF05278">
    <property type="entry name" value="PEARLI-4"/>
    <property type="match status" value="2"/>
</dbReference>
<feature type="compositionally biased region" description="Basic and acidic residues" evidence="2">
    <location>
        <begin position="74"/>
        <end position="88"/>
    </location>
</feature>
<dbReference type="PANTHER" id="PTHR35358">
    <property type="entry name" value="OS06G0711100 PROTEIN"/>
    <property type="match status" value="1"/>
</dbReference>
<evidence type="ECO:0000313" key="3">
    <source>
        <dbReference type="EMBL" id="KAK7839368.1"/>
    </source>
</evidence>
<feature type="region of interest" description="Disordered" evidence="2">
    <location>
        <begin position="64"/>
        <end position="94"/>
    </location>
</feature>
<keyword evidence="4" id="KW-1185">Reference proteome</keyword>
<organism evidence="3 4">
    <name type="scientific">Quercus suber</name>
    <name type="common">Cork oak</name>
    <dbReference type="NCBI Taxonomy" id="58331"/>
    <lineage>
        <taxon>Eukaryota</taxon>
        <taxon>Viridiplantae</taxon>
        <taxon>Streptophyta</taxon>
        <taxon>Embryophyta</taxon>
        <taxon>Tracheophyta</taxon>
        <taxon>Spermatophyta</taxon>
        <taxon>Magnoliopsida</taxon>
        <taxon>eudicotyledons</taxon>
        <taxon>Gunneridae</taxon>
        <taxon>Pentapetalae</taxon>
        <taxon>rosids</taxon>
        <taxon>fabids</taxon>
        <taxon>Fagales</taxon>
        <taxon>Fagaceae</taxon>
        <taxon>Quercus</taxon>
    </lineage>
</organism>
<gene>
    <name evidence="3" type="ORF">CFP56_018097</name>
</gene>
<evidence type="ECO:0000256" key="2">
    <source>
        <dbReference type="SAM" id="MobiDB-lite"/>
    </source>
</evidence>
<feature type="coiled-coil region" evidence="1">
    <location>
        <begin position="875"/>
        <end position="902"/>
    </location>
</feature>
<accession>A0AAW0KLR0</accession>
<keyword evidence="1" id="KW-0175">Coiled coil</keyword>
<protein>
    <recommendedName>
        <fullName evidence="5">Phospholipase-like protein</fullName>
    </recommendedName>
</protein>
<reference evidence="3 4" key="1">
    <citation type="journal article" date="2018" name="Sci. Data">
        <title>The draft genome sequence of cork oak.</title>
        <authorList>
            <person name="Ramos A.M."/>
            <person name="Usie A."/>
            <person name="Barbosa P."/>
            <person name="Barros P.M."/>
            <person name="Capote T."/>
            <person name="Chaves I."/>
            <person name="Simoes F."/>
            <person name="Abreu I."/>
            <person name="Carrasquinho I."/>
            <person name="Faro C."/>
            <person name="Guimaraes J.B."/>
            <person name="Mendonca D."/>
            <person name="Nobrega F."/>
            <person name="Rodrigues L."/>
            <person name="Saibo N.J.M."/>
            <person name="Varela M.C."/>
            <person name="Egas C."/>
            <person name="Matos J."/>
            <person name="Miguel C.M."/>
            <person name="Oliveira M.M."/>
            <person name="Ricardo C.P."/>
            <person name="Goncalves S."/>
        </authorList>
    </citation>
    <scope>NUCLEOTIDE SEQUENCE [LARGE SCALE GENOMIC DNA]</scope>
    <source>
        <strain evidence="4">cv. HL8</strain>
    </source>
</reference>
<evidence type="ECO:0000256" key="1">
    <source>
        <dbReference type="SAM" id="Coils"/>
    </source>
</evidence>
<dbReference type="AlphaFoldDB" id="A0AAW0KLR0"/>
<feature type="region of interest" description="Disordered" evidence="2">
    <location>
        <begin position="155"/>
        <end position="179"/>
    </location>
</feature>
<evidence type="ECO:0008006" key="5">
    <source>
        <dbReference type="Google" id="ProtNLM"/>
    </source>
</evidence>
<proteinExistence type="predicted"/>
<dbReference type="EMBL" id="PKMF04000285">
    <property type="protein sequence ID" value="KAK7839368.1"/>
    <property type="molecule type" value="Genomic_DNA"/>
</dbReference>
<dbReference type="Proteomes" id="UP000237347">
    <property type="component" value="Unassembled WGS sequence"/>
</dbReference>
<sequence length="923" mass="103204">MVRSEGTLGRQSHLSKCSYNNRYSKSRIYSDISHQLQQMQESSGEEYMISPKVSRCANWSSIPSRRSARIQSINREKEKSNNIWKDSEADSDNQAEMKGLKIKLPMRKGSETSLTPKVLGKRKGRNMHSSNSLTFLGERAVSPRGSNAARLNQETVSPDNEIQGNKEAEGAIDDEQAGVTKKDIEVQTSRNIAIEACENSPAMFTSMASEQNVHGAEVVSPDNNPQGHNDGQGDYFSCNGINASLSENSSTSLESSSSDDICVDVAGERSIILANKELKGAREKTFETHIPEETADGVGANAAAILTIMPSEQDVRDAAVVSLGTALEGDNEGMGTYSPDRVSCKSLAPSLFHMTSTFYDISSDATSSADNTLEQVGSYCVSAECAPTLLAIIEKYGDIARNCRLESPKMINYLLERVCTAVHDLQESPFSKLKKHHLTSVNDVIVLADAAKLDVEWLRDHHDEIREIIVDKIPYYKDLKSDLANSTELLKSKKASLDNKKLERLKLQAELRMLECEIENEECQLQRITKTVEELKEEKREVQSKLQRYHCRSAGHGLLNNHLQQMKESSGEENMLSPKVSRHANWGSIPCRKSARVQSRNLEREKSRNILKDCKAVTGKMKGLKIKLPMGNESEISLTSNLLGKRKKRNMHTNNSVIFLGERAVSPRGPNAVTLKQETISPDNIIQGNKEAEGAIDNEQAGFTRKDIIVQTSRNQSTEACETSPAMSKSMAFDQNVQDAEIVSSDPQGYNDGQDDHLNCSSIIASLLQSAHTSKELKSPEMLKDILEKVCTAVQNLQQLPSSKLKEHHLTSLNDVIFVAESVNLDVEWLHHYHDEIWETVNQIPHYKNLKTELVKTTEMFELRKRDHDFIKLEIMKLQSALRTVEAELEGMTDKMDDLQREIRDVQPKLQKFHHRFVGHGLL</sequence>
<feature type="coiled-coil region" evidence="1">
    <location>
        <begin position="490"/>
        <end position="552"/>
    </location>
</feature>
<dbReference type="InterPro" id="IPR007942">
    <property type="entry name" value="PLipase-like"/>
</dbReference>
<dbReference type="PANTHER" id="PTHR35358:SF7">
    <property type="entry name" value="EXPRESSED PROTEIN"/>
    <property type="match status" value="1"/>
</dbReference>